<keyword evidence="2 6" id="KW-0378">Hydrolase</keyword>
<evidence type="ECO:0000256" key="4">
    <source>
        <dbReference type="PIRSR" id="PIRSR606710-1"/>
    </source>
</evidence>
<dbReference type="STRING" id="632518.Calow_2106"/>
<keyword evidence="3 6" id="KW-0326">Glycosidase</keyword>
<sequence>MEIETYKNPIIHADYSDPDVIRVGNNYFLVASSFNCVPGLPILHSKDLVHWRLVNYAVKKLPSPEYDTPQIGKGIWAPAIRYHNGRFYIYFSMPDDGIFCCYTDDPFGKWSDIVLVKRAKGWIDPCPFWDDDGKAYLVNAFAKSRVGFNSKLCISRLSEDGLSVLDEGRIVFDGSVTQPTIEGPKLYKRNGYYYIFAPAGGVKNGWQTVLRSKDIYGPYEEKIVMHQGNTSINGPHQGAWVETEKGEHWFVHFQQKGPYGRIVHLQPMTWFEDDWCIIGVDQNQDGIGEPVLEYRKPSTEEGSCHFYIECSDHFDKEELSLAWQWHANPKDEWYSIDTQRSVLKLFAVCAKNLQQKRSMFYMPNLLLQKIPAEEFEVVTKMKVNFNTKGSFSGLIVSGYTYSAIGIEKREDGNYLIQILGEVSGNKVYEKITASEKINQNEIYLKLRMRKCANSKFLYSFGGTEFFKFGIEFVPKEDIWTGSKVGLFCVNRDVEGKVFEKDFAEFDYFIFDDSGVKSLFSL</sequence>
<keyword evidence="9" id="KW-1185">Reference proteome</keyword>
<comment type="similarity">
    <text evidence="1 6">Belongs to the glycosyl hydrolase 43 family.</text>
</comment>
<feature type="active site" description="Proton donor" evidence="4">
    <location>
        <position position="182"/>
    </location>
</feature>
<dbReference type="InterPro" id="IPR041542">
    <property type="entry name" value="GH43_C2"/>
</dbReference>
<dbReference type="OrthoDB" id="9801455at2"/>
<accession>E4Q6K9</accession>
<dbReference type="CDD" id="cd09001">
    <property type="entry name" value="GH43_FsAxh1-like"/>
    <property type="match status" value="1"/>
</dbReference>
<dbReference type="RefSeq" id="WP_013412937.1">
    <property type="nucleotide sequence ID" value="NC_014657.1"/>
</dbReference>
<dbReference type="eggNOG" id="COG3507">
    <property type="taxonomic scope" value="Bacteria"/>
</dbReference>
<protein>
    <submittedName>
        <fullName evidence="8">Glycoside hydrolase family 43</fullName>
    </submittedName>
</protein>
<dbReference type="EMBL" id="CP002216">
    <property type="protein sequence ID" value="ADQ05616.1"/>
    <property type="molecule type" value="Genomic_DNA"/>
</dbReference>
<evidence type="ECO:0000259" key="7">
    <source>
        <dbReference type="Pfam" id="PF17851"/>
    </source>
</evidence>
<name>E4Q6K9_CALOW</name>
<evidence type="ECO:0000256" key="2">
    <source>
        <dbReference type="ARBA" id="ARBA00022801"/>
    </source>
</evidence>
<evidence type="ECO:0000256" key="3">
    <source>
        <dbReference type="ARBA" id="ARBA00023295"/>
    </source>
</evidence>
<feature type="active site" description="Proton acceptor" evidence="4">
    <location>
        <position position="17"/>
    </location>
</feature>
<dbReference type="PANTHER" id="PTHR42812:SF12">
    <property type="entry name" value="BETA-XYLOSIDASE-RELATED"/>
    <property type="match status" value="1"/>
</dbReference>
<gene>
    <name evidence="8" type="ordered locus">Calow_2106</name>
</gene>
<dbReference type="SUPFAM" id="SSF75005">
    <property type="entry name" value="Arabinanase/levansucrase/invertase"/>
    <property type="match status" value="1"/>
</dbReference>
<evidence type="ECO:0000313" key="9">
    <source>
        <dbReference type="Proteomes" id="UP000006889"/>
    </source>
</evidence>
<dbReference type="Gene3D" id="2.60.120.200">
    <property type="match status" value="1"/>
</dbReference>
<dbReference type="Pfam" id="PF17851">
    <property type="entry name" value="GH43_C2"/>
    <property type="match status" value="1"/>
</dbReference>
<dbReference type="AlphaFoldDB" id="E4Q6K9"/>
<dbReference type="GO" id="GO:0004553">
    <property type="term" value="F:hydrolase activity, hydrolyzing O-glycosyl compounds"/>
    <property type="evidence" value="ECO:0007669"/>
    <property type="project" value="InterPro"/>
</dbReference>
<evidence type="ECO:0000313" key="8">
    <source>
        <dbReference type="EMBL" id="ADQ05616.1"/>
    </source>
</evidence>
<dbReference type="Pfam" id="PF04616">
    <property type="entry name" value="Glyco_hydro_43"/>
    <property type="match status" value="1"/>
</dbReference>
<dbReference type="InterPro" id="IPR013320">
    <property type="entry name" value="ConA-like_dom_sf"/>
</dbReference>
<feature type="domain" description="Beta-xylosidase C-terminal Concanavalin A-like" evidence="7">
    <location>
        <begin position="311"/>
        <end position="510"/>
    </location>
</feature>
<dbReference type="InterPro" id="IPR051795">
    <property type="entry name" value="Glycosyl_Hydrlase_43"/>
</dbReference>
<feature type="site" description="Important for catalytic activity, responsible for pKa modulation of the active site Glu and correct orientation of both the proton donor and substrate" evidence="5">
    <location>
        <position position="124"/>
    </location>
</feature>
<dbReference type="Proteomes" id="UP000006889">
    <property type="component" value="Chromosome"/>
</dbReference>
<dbReference type="InterPro" id="IPR023296">
    <property type="entry name" value="Glyco_hydro_beta-prop_sf"/>
</dbReference>
<dbReference type="PANTHER" id="PTHR42812">
    <property type="entry name" value="BETA-XYLOSIDASE"/>
    <property type="match status" value="1"/>
</dbReference>
<dbReference type="Gene3D" id="2.115.10.20">
    <property type="entry name" value="Glycosyl hydrolase domain, family 43"/>
    <property type="match status" value="1"/>
</dbReference>
<dbReference type="InterPro" id="IPR006710">
    <property type="entry name" value="Glyco_hydro_43"/>
</dbReference>
<evidence type="ECO:0000256" key="6">
    <source>
        <dbReference type="RuleBase" id="RU361187"/>
    </source>
</evidence>
<reference key="1">
    <citation type="submission" date="2010-09" db="EMBL/GenBank/DDBJ databases">
        <title>Complete sequence of Caldicellulosiruptor owensensis OL.</title>
        <authorList>
            <consortium name="US DOE Joint Genome Institute"/>
            <person name="Lucas S."/>
            <person name="Copeland A."/>
            <person name="Lapidus A."/>
            <person name="Cheng J.-F."/>
            <person name="Bruce D."/>
            <person name="Goodwin L."/>
            <person name="Pitluck S."/>
            <person name="Davenport K."/>
            <person name="Detter J.C."/>
            <person name="Han C."/>
            <person name="Tapia R."/>
            <person name="Land M."/>
            <person name="Hauser L."/>
            <person name="Chang Y.-J."/>
            <person name="Jeffries C."/>
            <person name="Kyrpides N."/>
            <person name="Ivanova N."/>
            <person name="Mikhailova N."/>
            <person name="Blumer-Schuette S.E."/>
            <person name="Kelly R.M."/>
            <person name="Woyke T."/>
        </authorList>
    </citation>
    <scope>NUCLEOTIDE SEQUENCE</scope>
    <source>
        <strain>OL</strain>
    </source>
</reference>
<evidence type="ECO:0000256" key="5">
    <source>
        <dbReference type="PIRSR" id="PIRSR606710-2"/>
    </source>
</evidence>
<proteinExistence type="inferred from homology"/>
<dbReference type="HOGENOM" id="CLU_016508_1_0_9"/>
<organism evidence="8 9">
    <name type="scientific">Caldicellulosiruptor owensensis (strain ATCC 700167 / DSM 13100 / OL)</name>
    <dbReference type="NCBI Taxonomy" id="632518"/>
    <lineage>
        <taxon>Bacteria</taxon>
        <taxon>Bacillati</taxon>
        <taxon>Bacillota</taxon>
        <taxon>Bacillota incertae sedis</taxon>
        <taxon>Caldicellulosiruptorales</taxon>
        <taxon>Caldicellulosiruptoraceae</taxon>
        <taxon>Caldicellulosiruptor</taxon>
    </lineage>
</organism>
<dbReference type="KEGG" id="cow:Calow_2106"/>
<reference evidence="8 9" key="2">
    <citation type="journal article" date="2011" name="J. Bacteriol.">
        <title>Complete genome sequences for the anaerobic, extremely thermophilic plant biomass-degrading bacteria Caldicellulosiruptor hydrothermalis, Caldicellulosiruptor kristjanssonii, Caldicellulosiruptor kronotskyensis, Caldicellulosiruptor owensenis, and Caldicellulosiruptor lactoaceticus.</title>
        <authorList>
            <person name="Blumer-Schuette S.E."/>
            <person name="Ozdemir I."/>
            <person name="Mistry D."/>
            <person name="Lucas S."/>
            <person name="Lapidus A."/>
            <person name="Cheng J.F."/>
            <person name="Goodwin L.A."/>
            <person name="Pitluck S."/>
            <person name="Land M.L."/>
            <person name="Hauser L.J."/>
            <person name="Woyke T."/>
            <person name="Mikhailova N."/>
            <person name="Pati A."/>
            <person name="Kyrpides N.C."/>
            <person name="Ivanova N."/>
            <person name="Detter J.C."/>
            <person name="Walston-Davenport K."/>
            <person name="Han S."/>
            <person name="Adams M.W."/>
            <person name="Kelly R.M."/>
        </authorList>
    </citation>
    <scope>NUCLEOTIDE SEQUENCE [LARGE SCALE GENOMIC DNA]</scope>
    <source>
        <strain evidence="9">ATCC 700167 / DSM 13100 / OL</strain>
    </source>
</reference>
<dbReference type="GO" id="GO:0005975">
    <property type="term" value="P:carbohydrate metabolic process"/>
    <property type="evidence" value="ECO:0007669"/>
    <property type="project" value="InterPro"/>
</dbReference>
<evidence type="ECO:0000256" key="1">
    <source>
        <dbReference type="ARBA" id="ARBA00009865"/>
    </source>
</evidence>
<dbReference type="SUPFAM" id="SSF49899">
    <property type="entry name" value="Concanavalin A-like lectins/glucanases"/>
    <property type="match status" value="1"/>
</dbReference>
<dbReference type="CAZy" id="GH43">
    <property type="family name" value="Glycoside Hydrolase Family 43"/>
</dbReference>